<reference evidence="9 10" key="1">
    <citation type="submission" date="2019-02" db="EMBL/GenBank/DDBJ databases">
        <title>Deep-cultivation of Planctomycetes and their phenomic and genomic characterization uncovers novel biology.</title>
        <authorList>
            <person name="Wiegand S."/>
            <person name="Jogler M."/>
            <person name="Boedeker C."/>
            <person name="Pinto D."/>
            <person name="Vollmers J."/>
            <person name="Rivas-Marin E."/>
            <person name="Kohn T."/>
            <person name="Peeters S.H."/>
            <person name="Heuer A."/>
            <person name="Rast P."/>
            <person name="Oberbeckmann S."/>
            <person name="Bunk B."/>
            <person name="Jeske O."/>
            <person name="Meyerdierks A."/>
            <person name="Storesund J.E."/>
            <person name="Kallscheuer N."/>
            <person name="Luecker S."/>
            <person name="Lage O.M."/>
            <person name="Pohl T."/>
            <person name="Merkel B.J."/>
            <person name="Hornburger P."/>
            <person name="Mueller R.-W."/>
            <person name="Bruemmer F."/>
            <person name="Labrenz M."/>
            <person name="Spormann A.M."/>
            <person name="Op Den Camp H."/>
            <person name="Overmann J."/>
            <person name="Amann R."/>
            <person name="Jetten M.S.M."/>
            <person name="Mascher T."/>
            <person name="Medema M.H."/>
            <person name="Devos D.P."/>
            <person name="Kaster A.-K."/>
            <person name="Ovreas L."/>
            <person name="Rohde M."/>
            <person name="Galperin M.Y."/>
            <person name="Jogler C."/>
        </authorList>
    </citation>
    <scope>NUCLEOTIDE SEQUENCE [LARGE SCALE GENOMIC DNA]</scope>
    <source>
        <strain evidence="9 10">KOR34</strain>
    </source>
</reference>
<comment type="subcellular location">
    <subcellularLocation>
        <location evidence="1">Cell membrane</location>
        <topology evidence="1">Multi-pass membrane protein</topology>
    </subcellularLocation>
    <subcellularLocation>
        <location evidence="6">Membrane</location>
        <topology evidence="6">Multi-pass membrane protein</topology>
    </subcellularLocation>
</comment>
<keyword evidence="4 7" id="KW-1133">Transmembrane helix</keyword>
<dbReference type="InterPro" id="IPR050790">
    <property type="entry name" value="ExbB/TolQ_transport"/>
</dbReference>
<keyword evidence="2" id="KW-1003">Cell membrane</keyword>
<dbReference type="RefSeq" id="WP_197531074.1">
    <property type="nucleotide sequence ID" value="NZ_SIHJ01000001.1"/>
</dbReference>
<feature type="transmembrane region" description="Helical" evidence="7">
    <location>
        <begin position="190"/>
        <end position="217"/>
    </location>
</feature>
<feature type="transmembrane region" description="Helical" evidence="7">
    <location>
        <begin position="44"/>
        <end position="63"/>
    </location>
</feature>
<keyword evidence="3 7" id="KW-0812">Transmembrane</keyword>
<feature type="transmembrane region" description="Helical" evidence="7">
    <location>
        <begin position="78"/>
        <end position="96"/>
    </location>
</feature>
<dbReference type="Pfam" id="PF01618">
    <property type="entry name" value="MotA_ExbB"/>
    <property type="match status" value="1"/>
</dbReference>
<comment type="caution">
    <text evidence="9">The sequence shown here is derived from an EMBL/GenBank/DDBJ whole genome shotgun (WGS) entry which is preliminary data.</text>
</comment>
<evidence type="ECO:0000256" key="1">
    <source>
        <dbReference type="ARBA" id="ARBA00004651"/>
    </source>
</evidence>
<protein>
    <submittedName>
        <fullName evidence="9">MotA/TolQ/ExbB proton channel family protein</fullName>
    </submittedName>
</protein>
<comment type="similarity">
    <text evidence="6">Belongs to the exbB/tolQ family.</text>
</comment>
<evidence type="ECO:0000259" key="8">
    <source>
        <dbReference type="Pfam" id="PF01618"/>
    </source>
</evidence>
<feature type="domain" description="MotA/TolQ/ExbB proton channel" evidence="8">
    <location>
        <begin position="160"/>
        <end position="269"/>
    </location>
</feature>
<dbReference type="GO" id="GO:0017038">
    <property type="term" value="P:protein import"/>
    <property type="evidence" value="ECO:0007669"/>
    <property type="project" value="TreeGrafter"/>
</dbReference>
<dbReference type="GO" id="GO:0005886">
    <property type="term" value="C:plasma membrane"/>
    <property type="evidence" value="ECO:0007669"/>
    <property type="project" value="UniProtKB-SubCell"/>
</dbReference>
<dbReference type="InterPro" id="IPR002898">
    <property type="entry name" value="MotA_ExbB_proton_chnl"/>
</dbReference>
<dbReference type="Proteomes" id="UP000316714">
    <property type="component" value="Unassembled WGS sequence"/>
</dbReference>
<keyword evidence="6" id="KW-0813">Transport</keyword>
<accession>A0A5C5VCM1</accession>
<keyword evidence="10" id="KW-1185">Reference proteome</keyword>
<evidence type="ECO:0000256" key="6">
    <source>
        <dbReference type="RuleBase" id="RU004057"/>
    </source>
</evidence>
<dbReference type="PANTHER" id="PTHR30625">
    <property type="entry name" value="PROTEIN TOLQ"/>
    <property type="match status" value="1"/>
</dbReference>
<sequence length="294" mass="32797">MATTMHSEAPAADIDPERILSWTRLDVEQRLGFRGARFTRVSTPLTFLIGLAITVVFYAAITLADDTYFSQMFCDRGIIPYAIVSLTGWSLAILYIKYCKLRVQRRALEVPVAPTDHEFVLSPATVNDVLTSIYRRVDDPQRFIVFNRVLLSLANLKNLGRVTDVDEMLRSQAEYDESVMETSYSLLRGFVWAIPVLGFIGTVLGLSAAIGSFGSVLSENSDMSVVAQSLRGVTSGLATAFETTLEALVAALVIQILVTFLRKSEEEFLDDAREYCHQQVVNRLRMTPFESTTQ</sequence>
<feature type="transmembrane region" description="Helical" evidence="7">
    <location>
        <begin position="237"/>
        <end position="261"/>
    </location>
</feature>
<keyword evidence="5 7" id="KW-0472">Membrane</keyword>
<evidence type="ECO:0000256" key="3">
    <source>
        <dbReference type="ARBA" id="ARBA00022692"/>
    </source>
</evidence>
<evidence type="ECO:0000256" key="5">
    <source>
        <dbReference type="ARBA" id="ARBA00023136"/>
    </source>
</evidence>
<evidence type="ECO:0000313" key="9">
    <source>
        <dbReference type="EMBL" id="TWT35589.1"/>
    </source>
</evidence>
<dbReference type="AlphaFoldDB" id="A0A5C5VCM1"/>
<organism evidence="9 10">
    <name type="scientific">Posidoniimonas corsicana</name>
    <dbReference type="NCBI Taxonomy" id="1938618"/>
    <lineage>
        <taxon>Bacteria</taxon>
        <taxon>Pseudomonadati</taxon>
        <taxon>Planctomycetota</taxon>
        <taxon>Planctomycetia</taxon>
        <taxon>Pirellulales</taxon>
        <taxon>Lacipirellulaceae</taxon>
        <taxon>Posidoniimonas</taxon>
    </lineage>
</organism>
<evidence type="ECO:0000256" key="2">
    <source>
        <dbReference type="ARBA" id="ARBA00022475"/>
    </source>
</evidence>
<evidence type="ECO:0000256" key="7">
    <source>
        <dbReference type="SAM" id="Phobius"/>
    </source>
</evidence>
<keyword evidence="6" id="KW-0653">Protein transport</keyword>
<evidence type="ECO:0000313" key="10">
    <source>
        <dbReference type="Proteomes" id="UP000316714"/>
    </source>
</evidence>
<name>A0A5C5VCM1_9BACT</name>
<dbReference type="PANTHER" id="PTHR30625:SF11">
    <property type="entry name" value="MOTA_TOLQ_EXBB PROTON CHANNEL DOMAIN-CONTAINING PROTEIN"/>
    <property type="match status" value="1"/>
</dbReference>
<evidence type="ECO:0000256" key="4">
    <source>
        <dbReference type="ARBA" id="ARBA00022989"/>
    </source>
</evidence>
<dbReference type="EMBL" id="SIHJ01000001">
    <property type="protein sequence ID" value="TWT35589.1"/>
    <property type="molecule type" value="Genomic_DNA"/>
</dbReference>
<proteinExistence type="inferred from homology"/>
<gene>
    <name evidence="9" type="ORF">KOR34_04820</name>
</gene>